<dbReference type="Gene3D" id="3.90.550.10">
    <property type="entry name" value="Spore Coat Polysaccharide Biosynthesis Protein SpsA, Chain A"/>
    <property type="match status" value="1"/>
</dbReference>
<evidence type="ECO:0000313" key="3">
    <source>
        <dbReference type="Proteomes" id="UP000009173"/>
    </source>
</evidence>
<dbReference type="HOGENOM" id="CLU_023729_0_0_7"/>
<dbReference type="Pfam" id="PF00535">
    <property type="entry name" value="Glycos_transf_2"/>
    <property type="match status" value="1"/>
</dbReference>
<dbReference type="GO" id="GO:0016740">
    <property type="term" value="F:transferase activity"/>
    <property type="evidence" value="ECO:0007669"/>
    <property type="project" value="UniProtKB-KW"/>
</dbReference>
<protein>
    <submittedName>
        <fullName evidence="2">Glycosyl transferase, family 2</fullName>
    </submittedName>
</protein>
<sequence>MFSFWNELPDDLRIPLLKGGVGRLHLLSVAEVALQKAGGAPPDAALRFLRLGGGLMRAAWESAPLEGRTARQMLAVHGAYPFLPTQVARLAAHLADHDTPPADAGALLQVLHSRDAKAICRHLERMRRLEPRNLFWTRQAALMGLAEGCLDWFEGWLAGAEGIPAPLLDAMRADVAFAREAWTDAAAGYARAFRGLPLDVWRIRMGEASYRAGDAGAALAAWQAVLPVMPWQVNLLLRCDDVVRGRDRPGDIPAGRGAVLLYSWNKADCLPQTLAALAGSDLGDARVIVLDNGSTDGTQAVLAEYHARLGDRLLVVTLPCNVGAPAARNWLLTLPETRSCDWLVFLDDDAVVPPDWLRLFGTAMTAYPGHGVYGCRVVDHAVPMMLQSVDLHLDRGGPSGEPGGPVPVYERRFSVSDIQHQELDFGAFGYMRPCVSVTGCCHLFRREAIDRCGHFDVRFSPSQYDDLEHDIRHAVAGDLPVYQGHLRVRHMKRSGRAAQADAVHLSSAWANLYKLQMRYTPEDFDAVRQREHEALLADVLERCSG</sequence>
<dbReference type="KEGG" id="dvl:Dvul_0909"/>
<dbReference type="Proteomes" id="UP000009173">
    <property type="component" value="Chromosome"/>
</dbReference>
<dbReference type="SUPFAM" id="SSF53448">
    <property type="entry name" value="Nucleotide-diphospho-sugar transferases"/>
    <property type="match status" value="1"/>
</dbReference>
<dbReference type="PANTHER" id="PTHR43179">
    <property type="entry name" value="RHAMNOSYLTRANSFERASE WBBL"/>
    <property type="match status" value="1"/>
</dbReference>
<name>A0A0H3A8X6_NITV4</name>
<organism evidence="2 3">
    <name type="scientific">Nitratidesulfovibrio vulgaris (strain DP4)</name>
    <name type="common">Desulfovibrio vulgaris</name>
    <dbReference type="NCBI Taxonomy" id="391774"/>
    <lineage>
        <taxon>Bacteria</taxon>
        <taxon>Pseudomonadati</taxon>
        <taxon>Thermodesulfobacteriota</taxon>
        <taxon>Desulfovibrionia</taxon>
        <taxon>Desulfovibrionales</taxon>
        <taxon>Desulfovibrionaceae</taxon>
        <taxon>Nitratidesulfovibrio</taxon>
    </lineage>
</organism>
<dbReference type="EMBL" id="CP000527">
    <property type="protein sequence ID" value="ABM27930.1"/>
    <property type="molecule type" value="Genomic_DNA"/>
</dbReference>
<dbReference type="CDD" id="cd00761">
    <property type="entry name" value="Glyco_tranf_GTA_type"/>
    <property type="match status" value="1"/>
</dbReference>
<reference evidence="3" key="1">
    <citation type="journal article" date="2009" name="Environ. Microbiol.">
        <title>Contribution of mobile genetic elements to Desulfovibrio vulgaris genome plasticity.</title>
        <authorList>
            <person name="Walker C.B."/>
            <person name="Stolyar S."/>
            <person name="Chivian D."/>
            <person name="Pinel N."/>
            <person name="Gabster J.A."/>
            <person name="Dehal P.S."/>
            <person name="He Z."/>
            <person name="Yang Z.K."/>
            <person name="Yen H.C."/>
            <person name="Zhou J."/>
            <person name="Wall J.D."/>
            <person name="Hazen T.C."/>
            <person name="Arkin A.P."/>
            <person name="Stahl D.A."/>
        </authorList>
    </citation>
    <scope>NUCLEOTIDE SEQUENCE [LARGE SCALE GENOMIC DNA]</scope>
    <source>
        <strain evidence="3">DP4</strain>
    </source>
</reference>
<keyword evidence="2" id="KW-0808">Transferase</keyword>
<dbReference type="RefSeq" id="WP_011791923.1">
    <property type="nucleotide sequence ID" value="NC_008751.1"/>
</dbReference>
<evidence type="ECO:0000259" key="1">
    <source>
        <dbReference type="Pfam" id="PF00535"/>
    </source>
</evidence>
<gene>
    <name evidence="2" type="ordered locus">Dvul_0909</name>
</gene>
<feature type="domain" description="Glycosyltransferase 2-like" evidence="1">
    <location>
        <begin position="263"/>
        <end position="379"/>
    </location>
</feature>
<proteinExistence type="predicted"/>
<dbReference type="AlphaFoldDB" id="A0A0H3A8X6"/>
<dbReference type="InterPro" id="IPR001173">
    <property type="entry name" value="Glyco_trans_2-like"/>
</dbReference>
<evidence type="ECO:0000313" key="2">
    <source>
        <dbReference type="EMBL" id="ABM27930.1"/>
    </source>
</evidence>
<dbReference type="PANTHER" id="PTHR43179:SF7">
    <property type="entry name" value="RHAMNOSYLTRANSFERASE WBBL"/>
    <property type="match status" value="1"/>
</dbReference>
<accession>A0A0H3A8X6</accession>
<dbReference type="InterPro" id="IPR029044">
    <property type="entry name" value="Nucleotide-diphossugar_trans"/>
</dbReference>